<protein>
    <recommendedName>
        <fullName evidence="2">VOC domain-containing protein</fullName>
    </recommendedName>
</protein>
<feature type="compositionally biased region" description="Low complexity" evidence="1">
    <location>
        <begin position="458"/>
        <end position="467"/>
    </location>
</feature>
<sequence>MSFSHIALTVSHLPSAASFYAAALQPLGYRYIGQDGDALGFGVDSADFFITQVSRGSRVSPTHVAFKAENQQIVRQCYSAAIRARGLPGAEPNYRHSTCSCYNAAVEDLDGHKIEFIFRQPHGEHFASDHRCDDAVATSEDAKPVKEDAWEEEPEQSSSDSSTARGMNGKNMLGLGVAAVAGAALVYSMVATERKNARDEADYLASRKSSTSMRRAPPVMVETLPAAPPMRELPEPKPRHRRNFSTTESNYSAVRSQHVLALEEEPFERPDNLIDLYSARRAPIRRVKQEYVYMPPPSTDDVSSYTVHRAQTLPLEDTAPRYLLEAPRSSVSSQKSSRHAESRHAESRHAESRHAESTPRSHAPSMHSSRRSHHSSNSSTRDGRKLSRHDSGIEIPDASREEQREAKVEKARDHVKSSSAAGSVRSARREPSVHSAAKASTHVDTTSYWPAGVPLPPSVSGYSVASKSSRRSARLRPASYYESAVEVPLPGSTTSRSNYTASKACAIPLPESRTGVEDWEDEAGSGYDNDDNITVAELAPHDSISCVGLPRQEPRRRRRHSHRPSHKEDGESATSRYQDAPSRHSHRREREELEVVEESGDDHSPRFVPLLRKIGVTGGSRAGSVTRHSVMTLPVRTRTPVSMVRRVAHSHTR</sequence>
<dbReference type="RefSeq" id="XP_033461979.1">
    <property type="nucleotide sequence ID" value="XM_033604165.1"/>
</dbReference>
<dbReference type="InterPro" id="IPR037523">
    <property type="entry name" value="VOC_core"/>
</dbReference>
<evidence type="ECO:0000256" key="1">
    <source>
        <dbReference type="SAM" id="MobiDB-lite"/>
    </source>
</evidence>
<feature type="compositionally biased region" description="Basic and acidic residues" evidence="1">
    <location>
        <begin position="136"/>
        <end position="148"/>
    </location>
</feature>
<proteinExistence type="predicted"/>
<evidence type="ECO:0000259" key="2">
    <source>
        <dbReference type="PROSITE" id="PS51819"/>
    </source>
</evidence>
<feature type="compositionally biased region" description="Basic residues" evidence="1">
    <location>
        <begin position="554"/>
        <end position="565"/>
    </location>
</feature>
<reference evidence="4" key="2">
    <citation type="submission" date="2020-04" db="EMBL/GenBank/DDBJ databases">
        <authorList>
            <consortium name="NCBI Genome Project"/>
        </authorList>
    </citation>
    <scope>NUCLEOTIDE SEQUENCE</scope>
    <source>
        <strain evidence="4">CBS 342.82</strain>
    </source>
</reference>
<dbReference type="OrthoDB" id="10249419at2759"/>
<dbReference type="PROSITE" id="PS51819">
    <property type="entry name" value="VOC"/>
    <property type="match status" value="1"/>
</dbReference>
<gene>
    <name evidence="4" type="ORF">K489DRAFT_377474</name>
</gene>
<accession>A0A6J3MAQ5</accession>
<feature type="region of interest" description="Disordered" evidence="1">
    <location>
        <begin position="228"/>
        <end position="250"/>
    </location>
</feature>
<reference evidence="4" key="1">
    <citation type="submission" date="2020-01" db="EMBL/GenBank/DDBJ databases">
        <authorList>
            <consortium name="DOE Joint Genome Institute"/>
            <person name="Haridas S."/>
            <person name="Albert R."/>
            <person name="Binder M."/>
            <person name="Bloem J."/>
            <person name="Labutti K."/>
            <person name="Salamov A."/>
            <person name="Andreopoulos B."/>
            <person name="Baker S.E."/>
            <person name="Barry K."/>
            <person name="Bills G."/>
            <person name="Bluhm B.H."/>
            <person name="Cannon C."/>
            <person name="Castanera R."/>
            <person name="Culley D.E."/>
            <person name="Daum C."/>
            <person name="Ezra D."/>
            <person name="Gonzalez J.B."/>
            <person name="Henrissat B."/>
            <person name="Kuo A."/>
            <person name="Liang C."/>
            <person name="Lipzen A."/>
            <person name="Lutzoni F."/>
            <person name="Magnuson J."/>
            <person name="Mondo S."/>
            <person name="Nolan M."/>
            <person name="Ohm R."/>
            <person name="Pangilinan J."/>
            <person name="Park H.-J."/>
            <person name="Ramirez L."/>
            <person name="Alfaro M."/>
            <person name="Sun H."/>
            <person name="Tritt A."/>
            <person name="Yoshinaga Y."/>
            <person name="Zwiers L.-H."/>
            <person name="Turgeon B.G."/>
            <person name="Goodwin S.B."/>
            <person name="Spatafora J.W."/>
            <person name="Crous P.W."/>
            <person name="Grigoriev I.V."/>
        </authorList>
    </citation>
    <scope>NUCLEOTIDE SEQUENCE</scope>
    <source>
        <strain evidence="4">CBS 342.82</strain>
    </source>
</reference>
<dbReference type="Gene3D" id="3.10.180.10">
    <property type="entry name" value="2,3-Dihydroxybiphenyl 1,2-Dioxygenase, domain 1"/>
    <property type="match status" value="1"/>
</dbReference>
<dbReference type="SUPFAM" id="SSF54593">
    <property type="entry name" value="Glyoxalase/Bleomycin resistance protein/Dihydroxybiphenyl dioxygenase"/>
    <property type="match status" value="1"/>
</dbReference>
<dbReference type="PANTHER" id="PTHR35006">
    <property type="entry name" value="GLYOXALASE FAMILY PROTEIN (AFU_ORTHOLOGUE AFUA_5G14830)"/>
    <property type="match status" value="1"/>
</dbReference>
<feature type="region of interest" description="Disordered" evidence="1">
    <location>
        <begin position="512"/>
        <end position="602"/>
    </location>
</feature>
<feature type="compositionally biased region" description="Acidic residues" evidence="1">
    <location>
        <begin position="517"/>
        <end position="531"/>
    </location>
</feature>
<keyword evidence="3" id="KW-1185">Reference proteome</keyword>
<feature type="compositionally biased region" description="Basic and acidic residues" evidence="1">
    <location>
        <begin position="338"/>
        <end position="359"/>
    </location>
</feature>
<feature type="compositionally biased region" description="Basic and acidic residues" evidence="1">
    <location>
        <begin position="381"/>
        <end position="416"/>
    </location>
</feature>
<dbReference type="PANTHER" id="PTHR35006:SF3">
    <property type="entry name" value="GLYOXALASE FAMILY PROTEIN (AFU_ORTHOLOGUE AFUA_3G06020)"/>
    <property type="match status" value="1"/>
</dbReference>
<feature type="region of interest" description="Disordered" evidence="1">
    <location>
        <begin position="326"/>
        <end position="478"/>
    </location>
</feature>
<dbReference type="Proteomes" id="UP000504637">
    <property type="component" value="Unplaced"/>
</dbReference>
<reference evidence="4" key="3">
    <citation type="submission" date="2025-08" db="UniProtKB">
        <authorList>
            <consortium name="RefSeq"/>
        </authorList>
    </citation>
    <scope>IDENTIFICATION</scope>
    <source>
        <strain evidence="4">CBS 342.82</strain>
    </source>
</reference>
<feature type="domain" description="VOC" evidence="2">
    <location>
        <begin position="2"/>
        <end position="119"/>
    </location>
</feature>
<feature type="region of interest" description="Disordered" evidence="1">
    <location>
        <begin position="197"/>
        <end position="216"/>
    </location>
</feature>
<evidence type="ECO:0000313" key="4">
    <source>
        <dbReference type="RefSeq" id="XP_033461979.1"/>
    </source>
</evidence>
<feature type="region of interest" description="Disordered" evidence="1">
    <location>
        <begin position="136"/>
        <end position="167"/>
    </location>
</feature>
<organism evidence="4">
    <name type="scientific">Dissoconium aciculare CBS 342.82</name>
    <dbReference type="NCBI Taxonomy" id="1314786"/>
    <lineage>
        <taxon>Eukaryota</taxon>
        <taxon>Fungi</taxon>
        <taxon>Dikarya</taxon>
        <taxon>Ascomycota</taxon>
        <taxon>Pezizomycotina</taxon>
        <taxon>Dothideomycetes</taxon>
        <taxon>Dothideomycetidae</taxon>
        <taxon>Mycosphaerellales</taxon>
        <taxon>Dissoconiaceae</taxon>
        <taxon>Dissoconium</taxon>
    </lineage>
</organism>
<name>A0A6J3MAQ5_9PEZI</name>
<evidence type="ECO:0000313" key="3">
    <source>
        <dbReference type="Proteomes" id="UP000504637"/>
    </source>
</evidence>
<dbReference type="AlphaFoldDB" id="A0A6J3MAQ5"/>
<dbReference type="InterPro" id="IPR029068">
    <property type="entry name" value="Glyas_Bleomycin-R_OHBP_Dase"/>
</dbReference>
<dbReference type="GeneID" id="54361965"/>